<name>A0A0K1YBH8_9EURY</name>
<dbReference type="InterPro" id="IPR006626">
    <property type="entry name" value="PbH1"/>
</dbReference>
<proteinExistence type="predicted"/>
<sequence length="1590" mass="161461">MNNGHTRFAILAAVLALSVVAVGTAFVGSAAAQGVQAGSANITADDADAGATDVTQVIRVDPDSTTLSNIGSGDDSGNITITAPSGVVQFSDSGTTISSSDVRLFDTDGSEITSNFDVTVNGNDIVIESTGAGTTLSDSNPDVLTVVLNDGNNGDINNPSSTSSYTIQLSEDSTGGFDETITADLNLNSDAPVTTSSSGNFSTLSDAAGAVGSDETITVQNSFDIADDPAGAVFDTANPTSSGVTITSSGSSTIDIDRSTLGAASNGNGISSTFATGDSIINVGADSAIISNLEIQGNDDDLRVVEVAGQDNINVSGNTFDTFATSSTGALLDLGDSGAGIEGTVTVDNNNFNNIDPDGQTIVEVGDNGQTDLSIQGNSFDTDVDISTGEDSAIATSLSSDNQHVTNVSSNSFADFTFGGTDVMSISTDADASDTINVSENSFAAPGTSGVGSMIDIDAGSEIVGEIKAANNSLTFDGSYSPDNPALDINNVGGGPVNVTASGAEIGGDAGTDAIGINAGGSADVNVLDIALNNVNDGIVVEDGQKITVDGVNVTKATGAEGLELASVNAETIDVTNLELNSISAEDGFEISSSSGSNVATTVDNVTVIGGSGGPASTSAVRLNDGGLRGPTVTNVTATNAGNIRIVEISNLEAGETSPTLANFDLEAGTRDNGQGIAFIGDNDFNVDLTISDIQATNLTTVVKADGNTFTNDNFASNDFTVSNFQFTNVSNGVLLNEGGGTQNIRTATIQDGTINGLFGGNGVRVGNVEADPATEVALVNLTITNAVNQGSGTGVLYDSNNNVGNLTLSDVSVSNASTGIDLAANAKVLKDEDGLTINSVSATDNSNDGLTVSNSLDTGTFALDGTDLSGNDVGLDISASGASFDSIELTNINADDAGTTSINVNDDATNVVNLTSVSANNATDGLVISGGNSKVDLNVVDSTFSQHSNDGIQITGTGVERLVDINNGTFDTNGNDGISLTADTGSDLNVSNSLITNNSRHGITADVDASLANSEIVSNDFTDNTDAAIDFSGVTGGTVNATLNFFGDVTGPNVTDSSGNMLSNADRHSVGQNITEGVAGSNTVSGDLTVTPFVDSNDNPVFGFEGVVNEDGGSPALSNTEVRLNYAAQNQDIDNQFTFTTSGSGEYVAVISEHQTSDFYDVSANTQGFAESDTQQVTIDGSGTSGTFIASGTNLNLNSGAALEGFVNNASGEQLQSTGNLQLIDASNDEVLVDGFSTNASGGFTVSLTPDTYDLRVNHPNFDSSNTVEGVELQSGNTTTLATNFTLREGTTADFTATVEFSNGTAIENTDVTFSGSGGVPSSNDASLPVTQTTNSSGIVQFEIPASDTNDAYTITADSANFSNASTGVATAPGDSVSRTFSLEADQQDQEQPPTATVTFGENDALTVQNGSTSVNVASATFNGSEAFNIVVHQASDDNDDGTIQASEIGQKIGESVELDNGTQTDIPVNISKQVADNDNVSQLTENQTLVAMLHTTNTSDNDNIVHTASITRDGTPVFDQAEITIEDEQTVNVGGEDVPVEFTTTENGETTVTSDDAVTAIRAFINDEPGVDSDTAVSVIRAFINSNQ</sequence>
<reference evidence="1" key="1">
    <citation type="journal article" date="2015" name="BMC Genomics">
        <title>Diversity of the cell-wall associated genomic island of the archaeon Haloquadratum walsbyi.</title>
        <authorList>
            <person name="Martin-Cuadrado A.B."/>
            <person name="Pasic L."/>
            <person name="Rodriguez-Valera F."/>
        </authorList>
    </citation>
    <scope>NUCLEOTIDE SEQUENCE</scope>
</reference>
<dbReference type="EMBL" id="KT322175">
    <property type="protein sequence ID" value="AKY04244.1"/>
    <property type="molecule type" value="Genomic_DNA"/>
</dbReference>
<accession>A0A0K1YBH8</accession>
<organism evidence="1">
    <name type="scientific">uncultured haloarchaeon</name>
    <dbReference type="NCBI Taxonomy" id="160804"/>
    <lineage>
        <taxon>Archaea</taxon>
        <taxon>Methanobacteriati</taxon>
        <taxon>Methanobacteriota</taxon>
        <taxon>Stenosarchaea group</taxon>
        <taxon>Halobacteria</taxon>
        <taxon>Halobacteriales</taxon>
        <taxon>Halobacteriaceae</taxon>
        <taxon>environmental samples</taxon>
    </lineage>
</organism>
<dbReference type="SMART" id="SM00710">
    <property type="entry name" value="PbH1"/>
    <property type="match status" value="15"/>
</dbReference>
<dbReference type="InterPro" id="IPR012334">
    <property type="entry name" value="Pectin_lyas_fold"/>
</dbReference>
<evidence type="ECO:0000313" key="1">
    <source>
        <dbReference type="EMBL" id="AKY04244.1"/>
    </source>
</evidence>
<dbReference type="Gene3D" id="2.160.20.10">
    <property type="entry name" value="Single-stranded right-handed beta-helix, Pectin lyase-like"/>
    <property type="match status" value="1"/>
</dbReference>
<dbReference type="PROSITE" id="PS00018">
    <property type="entry name" value="EF_HAND_1"/>
    <property type="match status" value="1"/>
</dbReference>
<protein>
    <submittedName>
        <fullName evidence="1">Cell surface adhesin</fullName>
    </submittedName>
</protein>
<dbReference type="Gene3D" id="2.60.40.1120">
    <property type="entry name" value="Carboxypeptidase-like, regulatory domain"/>
    <property type="match status" value="1"/>
</dbReference>
<dbReference type="InterPro" id="IPR018247">
    <property type="entry name" value="EF_Hand_1_Ca_BS"/>
</dbReference>